<evidence type="ECO:0000256" key="4">
    <source>
        <dbReference type="ARBA" id="ARBA00023136"/>
    </source>
</evidence>
<dbReference type="SUPFAM" id="SSF90123">
    <property type="entry name" value="ABC transporter transmembrane region"/>
    <property type="match status" value="1"/>
</dbReference>
<feature type="transmembrane region" description="Helical" evidence="5">
    <location>
        <begin position="68"/>
        <end position="87"/>
    </location>
</feature>
<organism evidence="7 8">
    <name type="scientific">Suicoccus acidiformans</name>
    <dbReference type="NCBI Taxonomy" id="2036206"/>
    <lineage>
        <taxon>Bacteria</taxon>
        <taxon>Bacillati</taxon>
        <taxon>Bacillota</taxon>
        <taxon>Bacilli</taxon>
        <taxon>Lactobacillales</taxon>
        <taxon>Aerococcaceae</taxon>
        <taxon>Suicoccus</taxon>
    </lineage>
</organism>
<name>A0A347WI86_9LACT</name>
<dbReference type="EMBL" id="CP023434">
    <property type="protein sequence ID" value="AXY24793.1"/>
    <property type="molecule type" value="Genomic_DNA"/>
</dbReference>
<keyword evidence="3 5" id="KW-1133">Transmembrane helix</keyword>
<accession>A0A347WI86</accession>
<dbReference type="InterPro" id="IPR036640">
    <property type="entry name" value="ABC1_TM_sf"/>
</dbReference>
<dbReference type="Gene3D" id="1.20.1560.10">
    <property type="entry name" value="ABC transporter type 1, transmembrane domain"/>
    <property type="match status" value="1"/>
</dbReference>
<dbReference type="Proteomes" id="UP000263232">
    <property type="component" value="Chromosome"/>
</dbReference>
<keyword evidence="4 5" id="KW-0472">Membrane</keyword>
<feature type="domain" description="ABC transmembrane type-1" evidence="6">
    <location>
        <begin position="1"/>
        <end position="93"/>
    </location>
</feature>
<gene>
    <name evidence="7" type="ORF">CL176_01485</name>
</gene>
<dbReference type="PROSITE" id="PS50929">
    <property type="entry name" value="ABC_TM1F"/>
    <property type="match status" value="1"/>
</dbReference>
<evidence type="ECO:0000259" key="6">
    <source>
        <dbReference type="PROSITE" id="PS50929"/>
    </source>
</evidence>
<sequence>MRGDLFARIIAWSKETRLNFTNATLITRTVNDVKQVSNFIDLSLRKTYTTAITVIGASWLAFSLDARLASITLIIIPVVLTVSLALIRRAVPK</sequence>
<reference evidence="7 8" key="1">
    <citation type="submission" date="2017-09" db="EMBL/GenBank/DDBJ databases">
        <title>Complete genome sequence of Oxytococcus suis strain ZY16052.</title>
        <authorList>
            <person name="Li F."/>
        </authorList>
    </citation>
    <scope>NUCLEOTIDE SEQUENCE [LARGE SCALE GENOMIC DNA]</scope>
    <source>
        <strain evidence="7 8">ZY16052</strain>
    </source>
</reference>
<dbReference type="Pfam" id="PF00664">
    <property type="entry name" value="ABC_membrane"/>
    <property type="match status" value="1"/>
</dbReference>
<evidence type="ECO:0000313" key="8">
    <source>
        <dbReference type="Proteomes" id="UP000263232"/>
    </source>
</evidence>
<keyword evidence="8" id="KW-1185">Reference proteome</keyword>
<proteinExistence type="predicted"/>
<protein>
    <recommendedName>
        <fullName evidence="6">ABC transmembrane type-1 domain-containing protein</fullName>
    </recommendedName>
</protein>
<dbReference type="KEGG" id="abae:CL176_01485"/>
<evidence type="ECO:0000256" key="3">
    <source>
        <dbReference type="ARBA" id="ARBA00022989"/>
    </source>
</evidence>
<comment type="subcellular location">
    <subcellularLocation>
        <location evidence="1">Cell membrane</location>
        <topology evidence="1">Multi-pass membrane protein</topology>
    </subcellularLocation>
</comment>
<evidence type="ECO:0000256" key="1">
    <source>
        <dbReference type="ARBA" id="ARBA00004651"/>
    </source>
</evidence>
<dbReference type="GO" id="GO:0005524">
    <property type="term" value="F:ATP binding"/>
    <property type="evidence" value="ECO:0007669"/>
    <property type="project" value="InterPro"/>
</dbReference>
<evidence type="ECO:0000313" key="7">
    <source>
        <dbReference type="EMBL" id="AXY24793.1"/>
    </source>
</evidence>
<keyword evidence="2 5" id="KW-0812">Transmembrane</keyword>
<evidence type="ECO:0000256" key="2">
    <source>
        <dbReference type="ARBA" id="ARBA00022692"/>
    </source>
</evidence>
<feature type="transmembrane region" description="Helical" evidence="5">
    <location>
        <begin position="44"/>
        <end position="62"/>
    </location>
</feature>
<dbReference type="GO" id="GO:0005886">
    <property type="term" value="C:plasma membrane"/>
    <property type="evidence" value="ECO:0007669"/>
    <property type="project" value="UniProtKB-SubCell"/>
</dbReference>
<evidence type="ECO:0000256" key="5">
    <source>
        <dbReference type="SAM" id="Phobius"/>
    </source>
</evidence>
<dbReference type="AlphaFoldDB" id="A0A347WI86"/>
<dbReference type="GO" id="GO:0140359">
    <property type="term" value="F:ABC-type transporter activity"/>
    <property type="evidence" value="ECO:0007669"/>
    <property type="project" value="InterPro"/>
</dbReference>
<dbReference type="InterPro" id="IPR011527">
    <property type="entry name" value="ABC1_TM_dom"/>
</dbReference>